<dbReference type="VEuPathDB" id="FungiDB:HCDG_05007"/>
<evidence type="ECO:0000313" key="1">
    <source>
        <dbReference type="EMBL" id="EER41361.1"/>
    </source>
</evidence>
<dbReference type="AlphaFoldDB" id="C6HEZ0"/>
<reference evidence="2" key="1">
    <citation type="submission" date="2009-05" db="EMBL/GenBank/DDBJ databases">
        <title>The genome sequence of Ajellomyces capsulatus strain H143.</title>
        <authorList>
            <person name="Champion M."/>
            <person name="Cuomo C.A."/>
            <person name="Ma L.-J."/>
            <person name="Henn M.R."/>
            <person name="Sil A."/>
            <person name="Goldman B."/>
            <person name="Young S.K."/>
            <person name="Kodira C.D."/>
            <person name="Zeng Q."/>
            <person name="Koehrsen M."/>
            <person name="Alvarado L."/>
            <person name="Berlin A.M."/>
            <person name="Borenstein D."/>
            <person name="Chen Z."/>
            <person name="Engels R."/>
            <person name="Freedman E."/>
            <person name="Gellesch M."/>
            <person name="Goldberg J."/>
            <person name="Griggs A."/>
            <person name="Gujja S."/>
            <person name="Heiman D.I."/>
            <person name="Hepburn T.A."/>
            <person name="Howarth C."/>
            <person name="Jen D."/>
            <person name="Larson L."/>
            <person name="Lewis B."/>
            <person name="Mehta T."/>
            <person name="Park D."/>
            <person name="Pearson M."/>
            <person name="Roberts A."/>
            <person name="Saif S."/>
            <person name="Shea T.D."/>
            <person name="Shenoy N."/>
            <person name="Sisk P."/>
            <person name="Stolte C."/>
            <person name="Sykes S."/>
            <person name="Walk T."/>
            <person name="White J."/>
            <person name="Yandava C."/>
            <person name="Klein B."/>
            <person name="McEwen J.G."/>
            <person name="Puccia R."/>
            <person name="Goldman G.H."/>
            <person name="Felipe M.S."/>
            <person name="Nino-Vega G."/>
            <person name="San-Blas G."/>
            <person name="Taylor J.W."/>
            <person name="Mendoza L."/>
            <person name="Galagan J.E."/>
            <person name="Nusbaum C."/>
            <person name="Birren B.W."/>
        </authorList>
    </citation>
    <scope>NUCLEOTIDE SEQUENCE [LARGE SCALE GENOMIC DNA]</scope>
    <source>
        <strain evidence="2">H143</strain>
    </source>
</reference>
<dbReference type="Proteomes" id="UP000002624">
    <property type="component" value="Unassembled WGS sequence"/>
</dbReference>
<protein>
    <submittedName>
        <fullName evidence="1">Uncharacterized protein</fullName>
    </submittedName>
</protein>
<dbReference type="EMBL" id="GG692424">
    <property type="protein sequence ID" value="EER41361.1"/>
    <property type="molecule type" value="Genomic_DNA"/>
</dbReference>
<evidence type="ECO:0000313" key="2">
    <source>
        <dbReference type="Proteomes" id="UP000002624"/>
    </source>
</evidence>
<proteinExistence type="predicted"/>
<sequence length="63" mass="6840">MDTILCSSLNWIRTSLNQVMTGTHEVAVPPRFSVVIDSAYVHFARGFGTTLSVDNGADVKEIA</sequence>
<gene>
    <name evidence="1" type="ORF">HCDG_05007</name>
</gene>
<accession>C6HEZ0</accession>
<organism evidence="1 2">
    <name type="scientific">Ajellomyces capsulatus (strain H143)</name>
    <name type="common">Darling's disease fungus</name>
    <name type="synonym">Histoplasma capsulatum</name>
    <dbReference type="NCBI Taxonomy" id="544712"/>
    <lineage>
        <taxon>Eukaryota</taxon>
        <taxon>Fungi</taxon>
        <taxon>Dikarya</taxon>
        <taxon>Ascomycota</taxon>
        <taxon>Pezizomycotina</taxon>
        <taxon>Eurotiomycetes</taxon>
        <taxon>Eurotiomycetidae</taxon>
        <taxon>Onygenales</taxon>
        <taxon>Ajellomycetaceae</taxon>
        <taxon>Histoplasma</taxon>
    </lineage>
</organism>
<name>C6HEZ0_AJECH</name>
<dbReference type="HOGENOM" id="CLU_2885268_0_0_1"/>